<name>A0A087CW37_BIFRU</name>
<keyword evidence="1" id="KW-0540">Nuclease</keyword>
<keyword evidence="7" id="KW-1185">Reference proteome</keyword>
<dbReference type="AlphaFoldDB" id="A0A087CW37"/>
<evidence type="ECO:0000256" key="3">
    <source>
        <dbReference type="ARBA" id="ARBA00022801"/>
    </source>
</evidence>
<dbReference type="PANTHER" id="PTHR34610:SF4">
    <property type="entry name" value="SLL8027 PROTEIN"/>
    <property type="match status" value="1"/>
</dbReference>
<keyword evidence="3" id="KW-0378">Hydrolase</keyword>
<keyword evidence="2" id="KW-0479">Metal-binding</keyword>
<dbReference type="EMBL" id="JGZL01000012">
    <property type="protein sequence ID" value="KFI87487.1"/>
    <property type="molecule type" value="Genomic_DNA"/>
</dbReference>
<dbReference type="Pfam" id="PF13470">
    <property type="entry name" value="PIN_3"/>
    <property type="match status" value="1"/>
</dbReference>
<evidence type="ECO:0000256" key="1">
    <source>
        <dbReference type="ARBA" id="ARBA00022722"/>
    </source>
</evidence>
<dbReference type="NCBIfam" id="TIGR00305">
    <property type="entry name" value="putative toxin-antitoxin system toxin component, PIN family"/>
    <property type="match status" value="1"/>
</dbReference>
<sequence>MRVMLDTNVLLSAFIFRSPTLERTIELASTGDNQLLLSTYVIDEAREVVARKWPDRAHALEDLLLHLSFETIVTPLTMDKERFKIRDPMDYPVLYSAIIGAADLFITGDKDFDGIHVDGIEILTPSEYVNIFGNNI</sequence>
<reference evidence="6 7" key="1">
    <citation type="submission" date="2014-03" db="EMBL/GenBank/DDBJ databases">
        <title>Genomics of Bifidobacteria.</title>
        <authorList>
            <person name="Ventura M."/>
            <person name="Milani C."/>
            <person name="Lugli G.A."/>
        </authorList>
    </citation>
    <scope>NUCLEOTIDE SEQUENCE [LARGE SCALE GENOMIC DNA]</scope>
    <source>
        <strain evidence="6 7">LMG 21811</strain>
    </source>
</reference>
<accession>A0A087CW37</accession>
<evidence type="ECO:0000256" key="4">
    <source>
        <dbReference type="ARBA" id="ARBA00022842"/>
    </source>
</evidence>
<dbReference type="Proteomes" id="UP000029078">
    <property type="component" value="Unassembled WGS sequence"/>
</dbReference>
<dbReference type="InterPro" id="IPR002716">
    <property type="entry name" value="PIN_dom"/>
</dbReference>
<proteinExistence type="predicted"/>
<dbReference type="GO" id="GO:0016787">
    <property type="term" value="F:hydrolase activity"/>
    <property type="evidence" value="ECO:0007669"/>
    <property type="project" value="UniProtKB-KW"/>
</dbReference>
<dbReference type="STRING" id="78346.BRUM_0628"/>
<gene>
    <name evidence="6" type="ORF">BRUM_0628</name>
</gene>
<evidence type="ECO:0000256" key="2">
    <source>
        <dbReference type="ARBA" id="ARBA00022723"/>
    </source>
</evidence>
<evidence type="ECO:0000259" key="5">
    <source>
        <dbReference type="Pfam" id="PF13470"/>
    </source>
</evidence>
<evidence type="ECO:0000313" key="6">
    <source>
        <dbReference type="EMBL" id="KFI87487.1"/>
    </source>
</evidence>
<organism evidence="6 7">
    <name type="scientific">Bifidobacterium ruminantium</name>
    <dbReference type="NCBI Taxonomy" id="78346"/>
    <lineage>
        <taxon>Bacteria</taxon>
        <taxon>Bacillati</taxon>
        <taxon>Actinomycetota</taxon>
        <taxon>Actinomycetes</taxon>
        <taxon>Bifidobacteriales</taxon>
        <taxon>Bifidobacteriaceae</taxon>
        <taxon>Bifidobacterium</taxon>
    </lineage>
</organism>
<evidence type="ECO:0000313" key="7">
    <source>
        <dbReference type="Proteomes" id="UP000029078"/>
    </source>
</evidence>
<feature type="domain" description="PIN" evidence="5">
    <location>
        <begin position="2"/>
        <end position="111"/>
    </location>
</feature>
<dbReference type="GO" id="GO:0004518">
    <property type="term" value="F:nuclease activity"/>
    <property type="evidence" value="ECO:0007669"/>
    <property type="project" value="UniProtKB-KW"/>
</dbReference>
<protein>
    <submittedName>
        <fullName evidence="6">Toxin-antitoxin system, toxin component, PIN family</fullName>
    </submittedName>
</protein>
<dbReference type="PANTHER" id="PTHR34610">
    <property type="entry name" value="SSL7007 PROTEIN"/>
    <property type="match status" value="1"/>
</dbReference>
<dbReference type="SUPFAM" id="SSF88723">
    <property type="entry name" value="PIN domain-like"/>
    <property type="match status" value="1"/>
</dbReference>
<dbReference type="eggNOG" id="COG1569">
    <property type="taxonomic scope" value="Bacteria"/>
</dbReference>
<comment type="caution">
    <text evidence="6">The sequence shown here is derived from an EMBL/GenBank/DDBJ whole genome shotgun (WGS) entry which is preliminary data.</text>
</comment>
<dbReference type="InterPro" id="IPR002850">
    <property type="entry name" value="PIN_toxin-like"/>
</dbReference>
<dbReference type="GO" id="GO:0046872">
    <property type="term" value="F:metal ion binding"/>
    <property type="evidence" value="ECO:0007669"/>
    <property type="project" value="UniProtKB-KW"/>
</dbReference>
<keyword evidence="4" id="KW-0460">Magnesium</keyword>
<dbReference type="InterPro" id="IPR029060">
    <property type="entry name" value="PIN-like_dom_sf"/>
</dbReference>